<dbReference type="InterPro" id="IPR036388">
    <property type="entry name" value="WH-like_DNA-bd_sf"/>
</dbReference>
<dbReference type="Gene3D" id="1.10.10.10">
    <property type="entry name" value="Winged helix-like DNA-binding domain superfamily/Winged helix DNA-binding domain"/>
    <property type="match status" value="1"/>
</dbReference>
<accession>A0A926FP31</accession>
<reference evidence="2" key="1">
    <citation type="submission" date="2020-07" db="EMBL/GenBank/DDBJ databases">
        <title>Carbapenem Resistant Aeromonas hydrophila Carrying blacphA7 Isolated from Two Solid Organ Transplant Patients.</title>
        <authorList>
            <person name="Hilt E."/>
            <person name="Fitzwater S.P."/>
            <person name="Ward K."/>
            <person name="De St Maurice A."/>
            <person name="Chandrasekaran S."/>
            <person name="Garner O.B."/>
            <person name="Yang S."/>
        </authorList>
    </citation>
    <scope>NUCLEOTIDE SEQUENCE</scope>
    <source>
        <strain evidence="2">B-1</strain>
    </source>
</reference>
<dbReference type="InterPro" id="IPR000847">
    <property type="entry name" value="LysR_HTH_N"/>
</dbReference>
<proteinExistence type="predicted"/>
<name>A0A926FP31_AERHY</name>
<dbReference type="SUPFAM" id="SSF46785">
    <property type="entry name" value="Winged helix' DNA-binding domain"/>
    <property type="match status" value="1"/>
</dbReference>
<dbReference type="InterPro" id="IPR036390">
    <property type="entry name" value="WH_DNA-bd_sf"/>
</dbReference>
<sequence>MYGWRAGSFTRSAEQLGVPKATLSAAIRRLEEQMVPACCSAPPGGCS</sequence>
<feature type="domain" description="HTH lysR-type" evidence="1">
    <location>
        <begin position="5"/>
        <end position="33"/>
    </location>
</feature>
<gene>
    <name evidence="2" type="ORF">H2136_14900</name>
</gene>
<comment type="caution">
    <text evidence="2">The sequence shown here is derived from an EMBL/GenBank/DDBJ whole genome shotgun (WGS) entry which is preliminary data.</text>
</comment>
<dbReference type="Pfam" id="PF00126">
    <property type="entry name" value="HTH_1"/>
    <property type="match status" value="1"/>
</dbReference>
<dbReference type="PROSITE" id="PS50931">
    <property type="entry name" value="HTH_LYSR"/>
    <property type="match status" value="1"/>
</dbReference>
<protein>
    <submittedName>
        <fullName evidence="2">LysR family transcriptional regulator</fullName>
    </submittedName>
</protein>
<evidence type="ECO:0000313" key="2">
    <source>
        <dbReference type="EMBL" id="MBC8674117.1"/>
    </source>
</evidence>
<evidence type="ECO:0000259" key="1">
    <source>
        <dbReference type="PROSITE" id="PS50931"/>
    </source>
</evidence>
<organism evidence="2">
    <name type="scientific">Aeromonas hydrophila</name>
    <dbReference type="NCBI Taxonomy" id="644"/>
    <lineage>
        <taxon>Bacteria</taxon>
        <taxon>Pseudomonadati</taxon>
        <taxon>Pseudomonadota</taxon>
        <taxon>Gammaproteobacteria</taxon>
        <taxon>Aeromonadales</taxon>
        <taxon>Aeromonadaceae</taxon>
        <taxon>Aeromonas</taxon>
    </lineage>
</organism>
<dbReference type="AlphaFoldDB" id="A0A926FP31"/>
<dbReference type="EMBL" id="JACLAN010000007">
    <property type="protein sequence ID" value="MBC8674117.1"/>
    <property type="molecule type" value="Genomic_DNA"/>
</dbReference>
<dbReference type="GO" id="GO:0003700">
    <property type="term" value="F:DNA-binding transcription factor activity"/>
    <property type="evidence" value="ECO:0007669"/>
    <property type="project" value="InterPro"/>
</dbReference>